<evidence type="ECO:0000256" key="1">
    <source>
        <dbReference type="ARBA" id="ARBA00007921"/>
    </source>
</evidence>
<dbReference type="Pfam" id="PF01926">
    <property type="entry name" value="MMR_HSR1"/>
    <property type="match status" value="1"/>
</dbReference>
<gene>
    <name evidence="6" type="primary">era</name>
    <name evidence="11" type="ORF">EG856_02975</name>
</gene>
<dbReference type="GO" id="GO:0005886">
    <property type="term" value="C:plasma membrane"/>
    <property type="evidence" value="ECO:0007669"/>
    <property type="project" value="UniProtKB-SubCell"/>
</dbReference>
<accession>A0A4P6MPM8</accession>
<dbReference type="Proteomes" id="UP000289326">
    <property type="component" value="Chromosome"/>
</dbReference>
<dbReference type="InterPro" id="IPR004044">
    <property type="entry name" value="KH_dom_type_2"/>
</dbReference>
<dbReference type="SUPFAM" id="SSF52540">
    <property type="entry name" value="P-loop containing nucleoside triphosphate hydrolases"/>
    <property type="match status" value="1"/>
</dbReference>
<dbReference type="InterPro" id="IPR030388">
    <property type="entry name" value="G_ERA_dom"/>
</dbReference>
<sequence>MKVSIVSIIGRPNVGKSSLLNQILNYELAVVSNIAQTTRDQINGIYNEQDYQIVFVDTPGIHKPLNKLGEVLNKNAYDSLNDIDCILFLSPINENIGAGDINILEKLKHYNNKIAIISKIDLAKEPQQIAEKIKQLQTHGFEKILSVSTKKPNSIQMLIDELKKYTYEAEPYYSQDYITDKSMRFMAKEIIRVSAMKLLKDELPHSIAVEIVEFEENLEHNKINISANIYVKKSSQKGMLIGKNAQMIKQIGIDSRKRMTNLFNSPTNLNLKVKVADKWINNDKFLKKFGY</sequence>
<feature type="region of interest" description="G5" evidence="7">
    <location>
        <begin position="147"/>
        <end position="149"/>
    </location>
</feature>
<dbReference type="InterPro" id="IPR015946">
    <property type="entry name" value="KH_dom-like_a/b"/>
</dbReference>
<evidence type="ECO:0000256" key="2">
    <source>
        <dbReference type="ARBA" id="ARBA00020484"/>
    </source>
</evidence>
<dbReference type="InterPro" id="IPR005225">
    <property type="entry name" value="Small_GTP-bd"/>
</dbReference>
<feature type="region of interest" description="G4" evidence="7">
    <location>
        <begin position="118"/>
        <end position="121"/>
    </location>
</feature>
<comment type="similarity">
    <text evidence="1 6 7 8">Belongs to the TRAFAC class TrmE-Era-EngA-EngB-Septin-like GTPase superfamily. Era GTPase family.</text>
</comment>
<feature type="domain" description="KH type-2" evidence="9">
    <location>
        <begin position="199"/>
        <end position="277"/>
    </location>
</feature>
<dbReference type="GO" id="GO:0000028">
    <property type="term" value="P:ribosomal small subunit assembly"/>
    <property type="evidence" value="ECO:0007669"/>
    <property type="project" value="TreeGrafter"/>
</dbReference>
<dbReference type="CDD" id="cd22534">
    <property type="entry name" value="KH-II_Era"/>
    <property type="match status" value="1"/>
</dbReference>
<dbReference type="InterPro" id="IPR005662">
    <property type="entry name" value="GTPase_Era-like"/>
</dbReference>
<keyword evidence="6" id="KW-0690">Ribosome biogenesis</keyword>
<comment type="subcellular location">
    <subcellularLocation>
        <location evidence="6">Cytoplasm</location>
    </subcellularLocation>
    <subcellularLocation>
        <location evidence="6">Cell membrane</location>
        <topology evidence="6">Peripheral membrane protein</topology>
    </subcellularLocation>
</comment>
<feature type="binding site" evidence="6">
    <location>
        <begin position="10"/>
        <end position="17"/>
    </location>
    <ligand>
        <name>GTP</name>
        <dbReference type="ChEBI" id="CHEBI:37565"/>
    </ligand>
</feature>
<dbReference type="GO" id="GO:0043024">
    <property type="term" value="F:ribosomal small subunit binding"/>
    <property type="evidence" value="ECO:0007669"/>
    <property type="project" value="TreeGrafter"/>
</dbReference>
<organism evidence="11 12">
    <name type="scientific">Mycoplasmopsis phocirhinis</name>
    <dbReference type="NCBI Taxonomy" id="142650"/>
    <lineage>
        <taxon>Bacteria</taxon>
        <taxon>Bacillati</taxon>
        <taxon>Mycoplasmatota</taxon>
        <taxon>Mycoplasmoidales</taxon>
        <taxon>Metamycoplasmataceae</taxon>
        <taxon>Mycoplasmopsis</taxon>
    </lineage>
</organism>
<feature type="region of interest" description="G1" evidence="7">
    <location>
        <begin position="10"/>
        <end position="17"/>
    </location>
</feature>
<evidence type="ECO:0000256" key="4">
    <source>
        <dbReference type="ARBA" id="ARBA00022884"/>
    </source>
</evidence>
<feature type="region of interest" description="G3" evidence="7">
    <location>
        <begin position="57"/>
        <end position="60"/>
    </location>
</feature>
<dbReference type="NCBIfam" id="NF000908">
    <property type="entry name" value="PRK00089.1"/>
    <property type="match status" value="1"/>
</dbReference>
<dbReference type="PROSITE" id="PS51713">
    <property type="entry name" value="G_ERA"/>
    <property type="match status" value="1"/>
</dbReference>
<keyword evidence="6" id="KW-0963">Cytoplasm</keyword>
<feature type="binding site" evidence="6">
    <location>
        <begin position="118"/>
        <end position="121"/>
    </location>
    <ligand>
        <name>GTP</name>
        <dbReference type="ChEBI" id="CHEBI:37565"/>
    </ligand>
</feature>
<dbReference type="PANTHER" id="PTHR42698:SF1">
    <property type="entry name" value="GTPASE ERA, MITOCHONDRIAL"/>
    <property type="match status" value="1"/>
</dbReference>
<keyword evidence="5 6" id="KW-0342">GTP-binding</keyword>
<keyword evidence="6" id="KW-0472">Membrane</keyword>
<dbReference type="Gene3D" id="3.40.50.300">
    <property type="entry name" value="P-loop containing nucleotide triphosphate hydrolases"/>
    <property type="match status" value="1"/>
</dbReference>
<dbReference type="GO" id="GO:0070181">
    <property type="term" value="F:small ribosomal subunit rRNA binding"/>
    <property type="evidence" value="ECO:0007669"/>
    <property type="project" value="UniProtKB-UniRule"/>
</dbReference>
<evidence type="ECO:0000259" key="10">
    <source>
        <dbReference type="PROSITE" id="PS51713"/>
    </source>
</evidence>
<dbReference type="CDD" id="cd04163">
    <property type="entry name" value="Era"/>
    <property type="match status" value="1"/>
</dbReference>
<dbReference type="KEGG" id="mphi:EG856_02975"/>
<dbReference type="RefSeq" id="WP_130429637.1">
    <property type="nucleotide sequence ID" value="NZ_CP034841.1"/>
</dbReference>
<evidence type="ECO:0000256" key="8">
    <source>
        <dbReference type="RuleBase" id="RU003761"/>
    </source>
</evidence>
<dbReference type="NCBIfam" id="TIGR00436">
    <property type="entry name" value="era"/>
    <property type="match status" value="1"/>
</dbReference>
<dbReference type="Pfam" id="PF07650">
    <property type="entry name" value="KH_2"/>
    <property type="match status" value="1"/>
</dbReference>
<dbReference type="InterPro" id="IPR009019">
    <property type="entry name" value="KH_sf_prok-type"/>
</dbReference>
<dbReference type="InterPro" id="IPR027417">
    <property type="entry name" value="P-loop_NTPase"/>
</dbReference>
<dbReference type="PROSITE" id="PS50823">
    <property type="entry name" value="KH_TYPE_2"/>
    <property type="match status" value="1"/>
</dbReference>
<dbReference type="SUPFAM" id="SSF54814">
    <property type="entry name" value="Prokaryotic type KH domain (KH-domain type II)"/>
    <property type="match status" value="1"/>
</dbReference>
<dbReference type="GO" id="GO:0005525">
    <property type="term" value="F:GTP binding"/>
    <property type="evidence" value="ECO:0007669"/>
    <property type="project" value="UniProtKB-UniRule"/>
</dbReference>
<keyword evidence="6" id="KW-0699">rRNA-binding</keyword>
<feature type="binding site" evidence="6">
    <location>
        <begin position="57"/>
        <end position="61"/>
    </location>
    <ligand>
        <name>GTP</name>
        <dbReference type="ChEBI" id="CHEBI:37565"/>
    </ligand>
</feature>
<keyword evidence="12" id="KW-1185">Reference proteome</keyword>
<evidence type="ECO:0000256" key="3">
    <source>
        <dbReference type="ARBA" id="ARBA00022741"/>
    </source>
</evidence>
<comment type="subunit">
    <text evidence="6">Monomer.</text>
</comment>
<dbReference type="GO" id="GO:0005829">
    <property type="term" value="C:cytosol"/>
    <property type="evidence" value="ECO:0007669"/>
    <property type="project" value="TreeGrafter"/>
</dbReference>
<evidence type="ECO:0000259" key="9">
    <source>
        <dbReference type="PROSITE" id="PS50823"/>
    </source>
</evidence>
<dbReference type="GO" id="GO:0003924">
    <property type="term" value="F:GTPase activity"/>
    <property type="evidence" value="ECO:0007669"/>
    <property type="project" value="UniProtKB-UniRule"/>
</dbReference>
<name>A0A4P6MPM8_9BACT</name>
<dbReference type="OrthoDB" id="9805918at2"/>
<dbReference type="NCBIfam" id="TIGR00231">
    <property type="entry name" value="small_GTP"/>
    <property type="match status" value="1"/>
</dbReference>
<dbReference type="PANTHER" id="PTHR42698">
    <property type="entry name" value="GTPASE ERA"/>
    <property type="match status" value="1"/>
</dbReference>
<dbReference type="Gene3D" id="3.30.300.20">
    <property type="match status" value="1"/>
</dbReference>
<dbReference type="HAMAP" id="MF_00367">
    <property type="entry name" value="GTPase_Era"/>
    <property type="match status" value="1"/>
</dbReference>
<feature type="region of interest" description="G2" evidence="7">
    <location>
        <begin position="36"/>
        <end position="40"/>
    </location>
</feature>
<evidence type="ECO:0000256" key="5">
    <source>
        <dbReference type="ARBA" id="ARBA00023134"/>
    </source>
</evidence>
<evidence type="ECO:0000256" key="7">
    <source>
        <dbReference type="PROSITE-ProRule" id="PRU01050"/>
    </source>
</evidence>
<keyword evidence="6" id="KW-1003">Cell membrane</keyword>
<evidence type="ECO:0000256" key="6">
    <source>
        <dbReference type="HAMAP-Rule" id="MF_00367"/>
    </source>
</evidence>
<dbReference type="InterPro" id="IPR006073">
    <property type="entry name" value="GTP-bd"/>
</dbReference>
<proteinExistence type="inferred from homology"/>
<evidence type="ECO:0000313" key="12">
    <source>
        <dbReference type="Proteomes" id="UP000289326"/>
    </source>
</evidence>
<protein>
    <recommendedName>
        <fullName evidence="2 6">GTPase Era</fullName>
    </recommendedName>
</protein>
<evidence type="ECO:0000313" key="11">
    <source>
        <dbReference type="EMBL" id="QBF34860.1"/>
    </source>
</evidence>
<reference evidence="11 12" key="1">
    <citation type="submission" date="2019-01" db="EMBL/GenBank/DDBJ databases">
        <title>Complete sequence and annotation of the Mycoplasma phocirhinis strain 852T genome.</title>
        <authorList>
            <person name="Frasca S.Jr."/>
            <person name="Kutish G.F."/>
            <person name="Castellanos Gell J."/>
            <person name="Michaels D.L."/>
            <person name="Brown D.R."/>
        </authorList>
    </citation>
    <scope>NUCLEOTIDE SEQUENCE [LARGE SCALE GENOMIC DNA]</scope>
    <source>
        <strain evidence="11 12">852</strain>
    </source>
</reference>
<keyword evidence="3 6" id="KW-0547">Nucleotide-binding</keyword>
<keyword evidence="4 6" id="KW-0694">RNA-binding</keyword>
<dbReference type="EMBL" id="CP034841">
    <property type="protein sequence ID" value="QBF34860.1"/>
    <property type="molecule type" value="Genomic_DNA"/>
</dbReference>
<comment type="function">
    <text evidence="6">An essential GTPase that binds both GDP and GTP, with rapid nucleotide exchange. Plays a role in 16S rRNA processing and 30S ribosomal subunit biogenesis and possibly also in cell cycle regulation and energy metabolism.</text>
</comment>
<dbReference type="AlphaFoldDB" id="A0A4P6MPM8"/>
<feature type="domain" description="Era-type G" evidence="10">
    <location>
        <begin position="2"/>
        <end position="172"/>
    </location>
</feature>